<sequence>MIDKLFKLIVIVFALGFLLILIPLVIYLFVFQPVKIREPISNKYPMGSYVLVNKLSYKFGSPKSGDIIVFKSLKNPDLDEVGIIDKIDQEKITVENSPLLLRKFDIIGKVSFCYSSCK</sequence>
<evidence type="ECO:0000256" key="1">
    <source>
        <dbReference type="SAM" id="Phobius"/>
    </source>
</evidence>
<proteinExistence type="predicted"/>
<dbReference type="CDD" id="cd06530">
    <property type="entry name" value="S26_SPase_I"/>
    <property type="match status" value="1"/>
</dbReference>
<name>A0A1F7I301_9BACT</name>
<organism evidence="3 4">
    <name type="scientific">Candidatus Roizmanbacteria bacterium RIFCSPHIGHO2_12_FULL_42_10</name>
    <dbReference type="NCBI Taxonomy" id="1802053"/>
    <lineage>
        <taxon>Bacteria</taxon>
        <taxon>Candidatus Roizmaniibacteriota</taxon>
    </lineage>
</organism>
<keyword evidence="1" id="KW-1133">Transmembrane helix</keyword>
<keyword evidence="1" id="KW-0472">Membrane</keyword>
<comment type="caution">
    <text evidence="3">The sequence shown here is derived from an EMBL/GenBank/DDBJ whole genome shotgun (WGS) entry which is preliminary data.</text>
</comment>
<feature type="domain" description="Peptidase S26" evidence="2">
    <location>
        <begin position="15"/>
        <end position="78"/>
    </location>
</feature>
<dbReference type="EMBL" id="MGAD01000039">
    <property type="protein sequence ID" value="OGK37755.1"/>
    <property type="molecule type" value="Genomic_DNA"/>
</dbReference>
<evidence type="ECO:0000259" key="2">
    <source>
        <dbReference type="Pfam" id="PF10502"/>
    </source>
</evidence>
<dbReference type="GO" id="GO:0006465">
    <property type="term" value="P:signal peptide processing"/>
    <property type="evidence" value="ECO:0007669"/>
    <property type="project" value="InterPro"/>
</dbReference>
<dbReference type="Pfam" id="PF10502">
    <property type="entry name" value="Peptidase_S26"/>
    <property type="match status" value="1"/>
</dbReference>
<dbReference type="Gene3D" id="2.10.109.10">
    <property type="entry name" value="Umud Fragment, subunit A"/>
    <property type="match status" value="1"/>
</dbReference>
<dbReference type="GO" id="GO:0004252">
    <property type="term" value="F:serine-type endopeptidase activity"/>
    <property type="evidence" value="ECO:0007669"/>
    <property type="project" value="InterPro"/>
</dbReference>
<reference evidence="3 4" key="1">
    <citation type="journal article" date="2016" name="Nat. Commun.">
        <title>Thousands of microbial genomes shed light on interconnected biogeochemical processes in an aquifer system.</title>
        <authorList>
            <person name="Anantharaman K."/>
            <person name="Brown C.T."/>
            <person name="Hug L.A."/>
            <person name="Sharon I."/>
            <person name="Castelle C.J."/>
            <person name="Probst A.J."/>
            <person name="Thomas B.C."/>
            <person name="Singh A."/>
            <person name="Wilkins M.J."/>
            <person name="Karaoz U."/>
            <person name="Brodie E.L."/>
            <person name="Williams K.H."/>
            <person name="Hubbard S.S."/>
            <person name="Banfield J.F."/>
        </authorList>
    </citation>
    <scope>NUCLEOTIDE SEQUENCE [LARGE SCALE GENOMIC DNA]</scope>
</reference>
<dbReference type="InterPro" id="IPR019533">
    <property type="entry name" value="Peptidase_S26"/>
</dbReference>
<dbReference type="SUPFAM" id="SSF51306">
    <property type="entry name" value="LexA/Signal peptidase"/>
    <property type="match status" value="1"/>
</dbReference>
<protein>
    <recommendedName>
        <fullName evidence="2">Peptidase S26 domain-containing protein</fullName>
    </recommendedName>
</protein>
<gene>
    <name evidence="3" type="ORF">A3F32_00890</name>
</gene>
<evidence type="ECO:0000313" key="3">
    <source>
        <dbReference type="EMBL" id="OGK37755.1"/>
    </source>
</evidence>
<dbReference type="AlphaFoldDB" id="A0A1F7I301"/>
<dbReference type="InterPro" id="IPR036286">
    <property type="entry name" value="LexA/Signal_pep-like_sf"/>
</dbReference>
<feature type="transmembrane region" description="Helical" evidence="1">
    <location>
        <begin position="6"/>
        <end position="30"/>
    </location>
</feature>
<keyword evidence="1" id="KW-0812">Transmembrane</keyword>
<evidence type="ECO:0000313" key="4">
    <source>
        <dbReference type="Proteomes" id="UP000178076"/>
    </source>
</evidence>
<dbReference type="Proteomes" id="UP000178076">
    <property type="component" value="Unassembled WGS sequence"/>
</dbReference>
<accession>A0A1F7I301</accession>